<protein>
    <submittedName>
        <fullName evidence="1">Uncharacterized protein</fullName>
    </submittedName>
</protein>
<sequence length="37" mass="4296">MQFNVPNLGKIYVITNLNMTFCNVNVRTKSLRPDIIK</sequence>
<name>A0A078S457_BACUN</name>
<evidence type="ECO:0000313" key="2">
    <source>
        <dbReference type="Proteomes" id="UP000028013"/>
    </source>
</evidence>
<gene>
    <name evidence="1" type="ORF">M094_0469</name>
</gene>
<dbReference type="Proteomes" id="UP000028013">
    <property type="component" value="Unassembled WGS sequence"/>
</dbReference>
<dbReference type="EMBL" id="JNHN01000168">
    <property type="protein sequence ID" value="KDS51633.1"/>
    <property type="molecule type" value="Genomic_DNA"/>
</dbReference>
<accession>A0A078S457</accession>
<evidence type="ECO:0000313" key="1">
    <source>
        <dbReference type="EMBL" id="KDS51633.1"/>
    </source>
</evidence>
<dbReference type="AlphaFoldDB" id="A0A078S457"/>
<comment type="caution">
    <text evidence="1">The sequence shown here is derived from an EMBL/GenBank/DDBJ whole genome shotgun (WGS) entry which is preliminary data.</text>
</comment>
<reference evidence="1 2" key="1">
    <citation type="submission" date="2014-04" db="EMBL/GenBank/DDBJ databases">
        <authorList>
            <person name="Sears C."/>
            <person name="Carroll K."/>
            <person name="Sack B.R."/>
            <person name="Qadri F."/>
            <person name="Myers L.L."/>
            <person name="Chung G.-T."/>
            <person name="Escheverria P."/>
            <person name="Fraser C.M."/>
            <person name="Sadzewicz L."/>
            <person name="Shefchek K.A."/>
            <person name="Tallon L."/>
            <person name="Das S.P."/>
            <person name="Daugherty S."/>
            <person name="Mongodin E.F."/>
        </authorList>
    </citation>
    <scope>NUCLEOTIDE SEQUENCE [LARGE SCALE GENOMIC DNA]</scope>
    <source>
        <strain evidence="1 2">3978 T3 ii</strain>
    </source>
</reference>
<organism evidence="1 2">
    <name type="scientific">Bacteroides uniformis str. 3978 T3 ii</name>
    <dbReference type="NCBI Taxonomy" id="1339349"/>
    <lineage>
        <taxon>Bacteria</taxon>
        <taxon>Pseudomonadati</taxon>
        <taxon>Bacteroidota</taxon>
        <taxon>Bacteroidia</taxon>
        <taxon>Bacteroidales</taxon>
        <taxon>Bacteroidaceae</taxon>
        <taxon>Bacteroides</taxon>
    </lineage>
</organism>
<proteinExistence type="predicted"/>